<feature type="domain" description="GAD-related" evidence="1">
    <location>
        <begin position="30"/>
        <end position="119"/>
    </location>
</feature>
<reference evidence="2 3" key="1">
    <citation type="submission" date="2018-12" db="EMBL/GenBank/DDBJ databases">
        <authorList>
            <consortium name="Pathogen Informatics"/>
        </authorList>
    </citation>
    <scope>NUCLEOTIDE SEQUENCE [LARGE SCALE GENOMIC DNA]</scope>
    <source>
        <strain evidence="2 3">NCTC12967</strain>
    </source>
</reference>
<protein>
    <submittedName>
        <fullName evidence="2">GAD-like domain</fullName>
    </submittedName>
</protein>
<accession>A0A3S4Y872</accession>
<dbReference type="AlphaFoldDB" id="A0A3S4Y872"/>
<gene>
    <name evidence="2" type="ORF">NCTC12967_02186</name>
</gene>
<name>A0A3S4Y872_9ACTN</name>
<dbReference type="InterPro" id="IPR014983">
    <property type="entry name" value="GAD-rel"/>
</dbReference>
<dbReference type="EMBL" id="LR134406">
    <property type="protein sequence ID" value="VEH70880.1"/>
    <property type="molecule type" value="Genomic_DNA"/>
</dbReference>
<dbReference type="Proteomes" id="UP000273044">
    <property type="component" value="Chromosome"/>
</dbReference>
<organism evidence="2 3">
    <name type="scientific">Arachnia propionica</name>
    <dbReference type="NCBI Taxonomy" id="1750"/>
    <lineage>
        <taxon>Bacteria</taxon>
        <taxon>Bacillati</taxon>
        <taxon>Actinomycetota</taxon>
        <taxon>Actinomycetes</taxon>
        <taxon>Propionibacteriales</taxon>
        <taxon>Propionibacteriaceae</taxon>
        <taxon>Arachnia</taxon>
    </lineage>
</organism>
<evidence type="ECO:0000313" key="2">
    <source>
        <dbReference type="EMBL" id="VEH70880.1"/>
    </source>
</evidence>
<evidence type="ECO:0000313" key="3">
    <source>
        <dbReference type="Proteomes" id="UP000273044"/>
    </source>
</evidence>
<sequence>MDELRCDPGWVEEQMEAYFGYRGGPLGVGEAASPEVLEHFEGIFPASILQIWRTVGFDGIANGRHWITNPLEWAPAVESWLEGLELPFPDQQWWCITRTPMGSMRLWGEISGPALKIISVFGFLYPDSASHRNMLDPVMRERMGCSRLLSVTKDSARDDVSRRRLADEGFKKFGSLGPGEVFALVPAYCLAGRLDASLLAKEPAVAHVAFLGQSTQPEMRPDLMASFGDALVEQIVTQDNQPPTEPGQ</sequence>
<evidence type="ECO:0000259" key="1">
    <source>
        <dbReference type="Pfam" id="PF08887"/>
    </source>
</evidence>
<proteinExistence type="predicted"/>
<dbReference type="Pfam" id="PF08887">
    <property type="entry name" value="GAD-like"/>
    <property type="match status" value="1"/>
</dbReference>
<dbReference type="RefSeq" id="WP_041696614.1">
    <property type="nucleotide sequence ID" value="NZ_CP040007.1"/>
</dbReference>
<keyword evidence="3" id="KW-1185">Reference proteome</keyword>